<comment type="cofactor">
    <cofactor evidence="1">
        <name>FAD</name>
        <dbReference type="ChEBI" id="CHEBI:57692"/>
    </cofactor>
</comment>
<dbReference type="InterPro" id="IPR006076">
    <property type="entry name" value="FAD-dep_OxRdtase"/>
</dbReference>
<evidence type="ECO:0000256" key="3">
    <source>
        <dbReference type="ARBA" id="ARBA00022827"/>
    </source>
</evidence>
<accession>A0AAQ3LZH5</accession>
<dbReference type="GO" id="GO:0047545">
    <property type="term" value="F:(S)-2-hydroxyglutarate dehydrogenase activity"/>
    <property type="evidence" value="ECO:0007669"/>
    <property type="project" value="UniProtKB-EC"/>
</dbReference>
<evidence type="ECO:0000256" key="6">
    <source>
        <dbReference type="ARBA" id="ARBA00037941"/>
    </source>
</evidence>
<organism evidence="10 11">
    <name type="scientific">Acrodontium crateriforme</name>
    <dbReference type="NCBI Taxonomy" id="150365"/>
    <lineage>
        <taxon>Eukaryota</taxon>
        <taxon>Fungi</taxon>
        <taxon>Dikarya</taxon>
        <taxon>Ascomycota</taxon>
        <taxon>Pezizomycotina</taxon>
        <taxon>Dothideomycetes</taxon>
        <taxon>Dothideomycetidae</taxon>
        <taxon>Mycosphaerellales</taxon>
        <taxon>Teratosphaeriaceae</taxon>
        <taxon>Acrodontium</taxon>
    </lineage>
</organism>
<evidence type="ECO:0000313" key="10">
    <source>
        <dbReference type="EMBL" id="WPG98749.1"/>
    </source>
</evidence>
<dbReference type="SUPFAM" id="SSF51905">
    <property type="entry name" value="FAD/NAD(P)-binding domain"/>
    <property type="match status" value="1"/>
</dbReference>
<evidence type="ECO:0000256" key="7">
    <source>
        <dbReference type="ARBA" id="ARBA00038878"/>
    </source>
</evidence>
<dbReference type="InterPro" id="IPR036188">
    <property type="entry name" value="FAD/NAD-bd_sf"/>
</dbReference>
<comment type="catalytic activity">
    <reaction evidence="5">
        <text>(S)-2-hydroxyglutarate + A = 2-oxoglutarate + AH2</text>
        <dbReference type="Rhea" id="RHEA:21252"/>
        <dbReference type="ChEBI" id="CHEBI:13193"/>
        <dbReference type="ChEBI" id="CHEBI:16782"/>
        <dbReference type="ChEBI" id="CHEBI:16810"/>
        <dbReference type="ChEBI" id="CHEBI:17499"/>
        <dbReference type="EC" id="1.1.99.2"/>
    </reaction>
</comment>
<protein>
    <recommendedName>
        <fullName evidence="8">L-2-hydroxyglutarate dehydrogenase, mitochondrial</fullName>
        <ecNumber evidence="7">1.1.99.2</ecNumber>
    </recommendedName>
</protein>
<dbReference type="EMBL" id="CP138581">
    <property type="protein sequence ID" value="WPG98749.1"/>
    <property type="molecule type" value="Genomic_DNA"/>
</dbReference>
<dbReference type="Gene3D" id="3.50.50.60">
    <property type="entry name" value="FAD/NAD(P)-binding domain"/>
    <property type="match status" value="1"/>
</dbReference>
<keyword evidence="2" id="KW-0285">Flavoprotein</keyword>
<name>A0AAQ3LZH5_9PEZI</name>
<dbReference type="Proteomes" id="UP001303373">
    <property type="component" value="Chromosome 2"/>
</dbReference>
<sequence>MVGSETSSRNSEVIHAGLYYGPDSLKTKMCIQGKEMMYEICSKNDIPHSNCGKWLVAQTDEQMAELEKVHQMAQSLGVPTRFLSREEAQRREPDVRANAGVLESSSTGIVDSHALMQWLQGQFEDAGGSTALASEVTKIRAPSDSEPNWEIWTGDDDLSISVENVINSAGLYACEINNMILPPDRHRKALYAKGNYFSYSKSHPKPTTLIYPAPVPGHGGLGTHLTLDMGGRVRFGPDVEWVESPTDLAVTNNPTRFKAAVEEIKSYLPDVDTEALAMDYAGIRPKLAKTGALAGGKRFQDFIIQKEEGYQGFINLLGIESPGLTSSLAIAEEVHRLLYK</sequence>
<dbReference type="EC" id="1.1.99.2" evidence="7"/>
<evidence type="ECO:0000256" key="1">
    <source>
        <dbReference type="ARBA" id="ARBA00001974"/>
    </source>
</evidence>
<keyword evidence="3" id="KW-0274">FAD</keyword>
<evidence type="ECO:0000256" key="2">
    <source>
        <dbReference type="ARBA" id="ARBA00022630"/>
    </source>
</evidence>
<gene>
    <name evidence="10" type="ORF">R9X50_00154300</name>
</gene>
<dbReference type="AlphaFoldDB" id="A0AAQ3LZH5"/>
<comment type="similarity">
    <text evidence="6">Belongs to the L2HGDH family.</text>
</comment>
<evidence type="ECO:0000256" key="5">
    <source>
        <dbReference type="ARBA" id="ARBA00036066"/>
    </source>
</evidence>
<keyword evidence="4" id="KW-0560">Oxidoreductase</keyword>
<evidence type="ECO:0000256" key="8">
    <source>
        <dbReference type="ARBA" id="ARBA00041137"/>
    </source>
</evidence>
<evidence type="ECO:0000259" key="9">
    <source>
        <dbReference type="Pfam" id="PF01266"/>
    </source>
</evidence>
<feature type="domain" description="FAD dependent oxidoreductase" evidence="9">
    <location>
        <begin position="2"/>
        <end position="334"/>
    </location>
</feature>
<dbReference type="PANTHER" id="PTHR43104">
    <property type="entry name" value="L-2-HYDROXYGLUTARATE DEHYDROGENASE, MITOCHONDRIAL"/>
    <property type="match status" value="1"/>
</dbReference>
<reference evidence="10 11" key="1">
    <citation type="submission" date="2023-11" db="EMBL/GenBank/DDBJ databases">
        <title>An acidophilic fungus is an integral part of prey digestion in a carnivorous sundew plant.</title>
        <authorList>
            <person name="Tsai I.J."/>
        </authorList>
    </citation>
    <scope>NUCLEOTIDE SEQUENCE [LARGE SCALE GENOMIC DNA]</scope>
    <source>
        <strain evidence="10">169a</strain>
    </source>
</reference>
<evidence type="ECO:0000256" key="4">
    <source>
        <dbReference type="ARBA" id="ARBA00023002"/>
    </source>
</evidence>
<dbReference type="Gene3D" id="3.30.9.10">
    <property type="entry name" value="D-Amino Acid Oxidase, subunit A, domain 2"/>
    <property type="match status" value="1"/>
</dbReference>
<proteinExistence type="inferred from homology"/>
<dbReference type="PANTHER" id="PTHR43104:SF4">
    <property type="entry name" value="L-2-HYDROXYGLUTARATE DEHYDROGENASE, MITOCHONDRIAL"/>
    <property type="match status" value="1"/>
</dbReference>
<keyword evidence="11" id="KW-1185">Reference proteome</keyword>
<dbReference type="Pfam" id="PF01266">
    <property type="entry name" value="DAO"/>
    <property type="match status" value="1"/>
</dbReference>
<evidence type="ECO:0000313" key="11">
    <source>
        <dbReference type="Proteomes" id="UP001303373"/>
    </source>
</evidence>